<name>A0A2K8SNR0_9NOSO</name>
<dbReference type="EMBL" id="CP024785">
    <property type="protein sequence ID" value="AUB37106.1"/>
    <property type="molecule type" value="Genomic_DNA"/>
</dbReference>
<evidence type="ECO:0000313" key="2">
    <source>
        <dbReference type="Proteomes" id="UP000232003"/>
    </source>
</evidence>
<dbReference type="Proteomes" id="UP000232003">
    <property type="component" value="Chromosome"/>
</dbReference>
<dbReference type="KEGG" id="nfl:COO91_03038"/>
<gene>
    <name evidence="1" type="ORF">COO91_03038</name>
</gene>
<sequence length="40" mass="4817">MNKVYYTLSRNQLQLLDDLFDSLENGSALMTNLKTWRFNY</sequence>
<accession>A0A2K8SNR0</accession>
<keyword evidence="2" id="KW-1185">Reference proteome</keyword>
<organism evidence="1 2">
    <name type="scientific">Nostoc flagelliforme CCNUN1</name>
    <dbReference type="NCBI Taxonomy" id="2038116"/>
    <lineage>
        <taxon>Bacteria</taxon>
        <taxon>Bacillati</taxon>
        <taxon>Cyanobacteriota</taxon>
        <taxon>Cyanophyceae</taxon>
        <taxon>Nostocales</taxon>
        <taxon>Nostocaceae</taxon>
        <taxon>Nostoc</taxon>
    </lineage>
</organism>
<proteinExistence type="predicted"/>
<dbReference type="AlphaFoldDB" id="A0A2K8SNR0"/>
<reference evidence="1 2" key="1">
    <citation type="submission" date="2017-11" db="EMBL/GenBank/DDBJ databases">
        <title>Complete genome of a free-living desiccation-tolerant cyanobacterium and its photosynthetic adaptation to extreme terrestrial habitat.</title>
        <authorList>
            <person name="Shang J."/>
        </authorList>
    </citation>
    <scope>NUCLEOTIDE SEQUENCE [LARGE SCALE GENOMIC DNA]</scope>
    <source>
        <strain evidence="1 2">CCNUN1</strain>
    </source>
</reference>
<protein>
    <submittedName>
        <fullName evidence="1">Uncharacterized protein</fullName>
    </submittedName>
</protein>
<evidence type="ECO:0000313" key="1">
    <source>
        <dbReference type="EMBL" id="AUB37106.1"/>
    </source>
</evidence>